<evidence type="ECO:0000313" key="3">
    <source>
        <dbReference type="Proteomes" id="UP001054945"/>
    </source>
</evidence>
<evidence type="ECO:0000256" key="1">
    <source>
        <dbReference type="SAM" id="MobiDB-lite"/>
    </source>
</evidence>
<feature type="region of interest" description="Disordered" evidence="1">
    <location>
        <begin position="29"/>
        <end position="80"/>
    </location>
</feature>
<proteinExistence type="predicted"/>
<evidence type="ECO:0000313" key="2">
    <source>
        <dbReference type="EMBL" id="GIX89176.1"/>
    </source>
</evidence>
<feature type="compositionally biased region" description="Basic residues" evidence="1">
    <location>
        <begin position="52"/>
        <end position="61"/>
    </location>
</feature>
<dbReference type="Proteomes" id="UP001054945">
    <property type="component" value="Unassembled WGS sequence"/>
</dbReference>
<dbReference type="AlphaFoldDB" id="A0AAV4NWN8"/>
<accession>A0AAV4NWN8</accession>
<keyword evidence="3" id="KW-1185">Reference proteome</keyword>
<comment type="caution">
    <text evidence="2">The sequence shown here is derived from an EMBL/GenBank/DDBJ whole genome shotgun (WGS) entry which is preliminary data.</text>
</comment>
<organism evidence="2 3">
    <name type="scientific">Caerostris extrusa</name>
    <name type="common">Bark spider</name>
    <name type="synonym">Caerostris bankana</name>
    <dbReference type="NCBI Taxonomy" id="172846"/>
    <lineage>
        <taxon>Eukaryota</taxon>
        <taxon>Metazoa</taxon>
        <taxon>Ecdysozoa</taxon>
        <taxon>Arthropoda</taxon>
        <taxon>Chelicerata</taxon>
        <taxon>Arachnida</taxon>
        <taxon>Araneae</taxon>
        <taxon>Araneomorphae</taxon>
        <taxon>Entelegynae</taxon>
        <taxon>Araneoidea</taxon>
        <taxon>Araneidae</taxon>
        <taxon>Caerostris</taxon>
    </lineage>
</organism>
<protein>
    <submittedName>
        <fullName evidence="2">Uncharacterized protein</fullName>
    </submittedName>
</protein>
<reference evidence="2 3" key="1">
    <citation type="submission" date="2021-06" db="EMBL/GenBank/DDBJ databases">
        <title>Caerostris extrusa draft genome.</title>
        <authorList>
            <person name="Kono N."/>
            <person name="Arakawa K."/>
        </authorList>
    </citation>
    <scope>NUCLEOTIDE SEQUENCE [LARGE SCALE GENOMIC DNA]</scope>
</reference>
<gene>
    <name evidence="2" type="ORF">CEXT_563771</name>
</gene>
<dbReference type="EMBL" id="BPLR01021399">
    <property type="protein sequence ID" value="GIX89176.1"/>
    <property type="molecule type" value="Genomic_DNA"/>
</dbReference>
<feature type="compositionally biased region" description="Polar residues" evidence="1">
    <location>
        <begin position="29"/>
        <end position="41"/>
    </location>
</feature>
<sequence>MWIVIFDSGAKFSSRTLWYSFIHVKPTSTSNHNTQGETGSMWTIHPANQKGGRSKPRRNSSGRKFFNESPGEKIDTVGADDSFQRKREVEVIPCFHKTWK</sequence>
<name>A0AAV4NWN8_CAEEX</name>